<organism evidence="1">
    <name type="scientific">Abalone asfa-like virus</name>
    <dbReference type="NCBI Taxonomy" id="2839893"/>
    <lineage>
        <taxon>Viruses</taxon>
        <taxon>Varidnaviria</taxon>
        <taxon>Bamfordvirae</taxon>
        <taxon>Nucleocytoviricota</taxon>
        <taxon>Pokkesviricetes</taxon>
        <taxon>Asfuvirales</taxon>
        <taxon>Asfarviridae</taxon>
    </lineage>
</organism>
<protein>
    <submittedName>
        <fullName evidence="1">Uncharacterized protein</fullName>
    </submittedName>
</protein>
<name>A0A5K7XYM4_9VIRU</name>
<evidence type="ECO:0000313" key="1">
    <source>
        <dbReference type="EMBL" id="BBO54045.1"/>
    </source>
</evidence>
<sequence>MSSLCMPSPKNLKWLSFDFKPNTPNDIKLYVLEGDFAHRIFRPFWYVDDDERYFLLFDRNVTSLKMVTLVGNGQLTFKDANPPDLHVVSAPVSDTELNLLQNPFLPRLQVNLVDHMKTVGLYKYVQEMFVYKYLSKEERKKYYEDLDDPCINPHHHHENDDEPCRVVCDCACYYRSDDNNK</sequence>
<reference evidence="1" key="1">
    <citation type="journal article" date="2020" name="Sci. Rep.">
        <title>A novel Asfarvirus-like virus identified as a potential cause of mass mortality of abalone.</title>
        <authorList>
            <person name="Matsuyama T."/>
            <person name="Takano T."/>
            <person name="Nishiki I."/>
            <person name="Fujiwara A."/>
            <person name="Kiryu I."/>
            <person name="Inada M."/>
            <person name="Sakai T."/>
            <person name="Terashima S."/>
            <person name="Matsuura Y."/>
            <person name="Isowa K."/>
            <person name="Nakayasu C."/>
        </authorList>
    </citation>
    <scope>NUCLEOTIDE SEQUENCE</scope>
</reference>
<accession>A0A5K7XYM4</accession>
<dbReference type="EMBL" id="LC506465">
    <property type="protein sequence ID" value="BBO54045.1"/>
    <property type="molecule type" value="Genomic_DNA"/>
</dbReference>
<proteinExistence type="predicted"/>